<evidence type="ECO:0000313" key="2">
    <source>
        <dbReference type="Proteomes" id="UP001589755"/>
    </source>
</evidence>
<organism evidence="1 2">
    <name type="scientific">Chelativorans intermedius</name>
    <dbReference type="NCBI Taxonomy" id="515947"/>
    <lineage>
        <taxon>Bacteria</taxon>
        <taxon>Pseudomonadati</taxon>
        <taxon>Pseudomonadota</taxon>
        <taxon>Alphaproteobacteria</taxon>
        <taxon>Hyphomicrobiales</taxon>
        <taxon>Phyllobacteriaceae</taxon>
        <taxon>Chelativorans</taxon>
    </lineage>
</organism>
<protein>
    <submittedName>
        <fullName evidence="1">DUF736 domain-containing protein</fullName>
    </submittedName>
</protein>
<dbReference type="InterPro" id="IPR007948">
    <property type="entry name" value="DUF736"/>
</dbReference>
<sequence length="124" mass="13659">MVPATNSERIITMAITLGTFTKQNDGSFTGTLKTLNVTANLVIVPVDKMSENAPDYRVYAGNGQRYEVGAGWSQVAKSSGETYLNLKIAAPEFGPNWVRARLVKLETPMEDGTSHLALWEPRER</sequence>
<keyword evidence="2" id="KW-1185">Reference proteome</keyword>
<dbReference type="RefSeq" id="WP_261522452.1">
    <property type="nucleotide sequence ID" value="NZ_JAODNW010000027.1"/>
</dbReference>
<dbReference type="Proteomes" id="UP001589755">
    <property type="component" value="Unassembled WGS sequence"/>
</dbReference>
<proteinExistence type="predicted"/>
<gene>
    <name evidence="1" type="ORF">ACFFJ2_15360</name>
</gene>
<dbReference type="EMBL" id="JBHLXD010000029">
    <property type="protein sequence ID" value="MFC0209781.1"/>
    <property type="molecule type" value="Genomic_DNA"/>
</dbReference>
<accession>A0ABV6DAU8</accession>
<dbReference type="Pfam" id="PF05284">
    <property type="entry name" value="DUF736"/>
    <property type="match status" value="1"/>
</dbReference>
<reference evidence="1 2" key="1">
    <citation type="submission" date="2024-09" db="EMBL/GenBank/DDBJ databases">
        <authorList>
            <person name="Sun Q."/>
            <person name="Mori K."/>
        </authorList>
    </citation>
    <scope>NUCLEOTIDE SEQUENCE [LARGE SCALE GENOMIC DNA]</scope>
    <source>
        <strain evidence="1 2">CCM 8543</strain>
    </source>
</reference>
<comment type="caution">
    <text evidence="1">The sequence shown here is derived from an EMBL/GenBank/DDBJ whole genome shotgun (WGS) entry which is preliminary data.</text>
</comment>
<name>A0ABV6DAU8_9HYPH</name>
<evidence type="ECO:0000313" key="1">
    <source>
        <dbReference type="EMBL" id="MFC0209781.1"/>
    </source>
</evidence>